<comment type="catalytic activity">
    <reaction evidence="1">
        <text>Random endo-hydrolysis of N-acetyl-beta-D-glucosaminide (1-&gt;4)-beta-linkages in chitin and chitodextrins.</text>
        <dbReference type="EC" id="3.2.1.14"/>
    </reaction>
</comment>
<dbReference type="GO" id="GO:0008843">
    <property type="term" value="F:endochitinase activity"/>
    <property type="evidence" value="ECO:0007669"/>
    <property type="project" value="UniProtKB-EC"/>
</dbReference>
<feature type="domain" description="GH18" evidence="11">
    <location>
        <begin position="53"/>
        <end position="333"/>
    </location>
</feature>
<evidence type="ECO:0000256" key="8">
    <source>
        <dbReference type="RuleBase" id="RU000489"/>
    </source>
</evidence>
<dbReference type="SUPFAM" id="SSF51445">
    <property type="entry name" value="(Trans)glycosidases"/>
    <property type="match status" value="1"/>
</dbReference>
<dbReference type="InterPro" id="IPR017853">
    <property type="entry name" value="GH"/>
</dbReference>
<keyword evidence="4" id="KW-0146">Chitin degradation</keyword>
<dbReference type="OrthoDB" id="3012298at2759"/>
<gene>
    <name evidence="12" type="ORF">D9613_006969</name>
</gene>
<keyword evidence="7" id="KW-0624">Polysaccharide degradation</keyword>
<dbReference type="GO" id="GO:0006032">
    <property type="term" value="P:chitin catabolic process"/>
    <property type="evidence" value="ECO:0007669"/>
    <property type="project" value="UniProtKB-KW"/>
</dbReference>
<dbReference type="EMBL" id="JAACJL010000058">
    <property type="protein sequence ID" value="KAF4610520.1"/>
    <property type="molecule type" value="Genomic_DNA"/>
</dbReference>
<evidence type="ECO:0000256" key="3">
    <source>
        <dbReference type="ARBA" id="ARBA00022801"/>
    </source>
</evidence>
<comment type="caution">
    <text evidence="12">The sequence shown here is derived from an EMBL/GenBank/DDBJ whole genome shotgun (WGS) entry which is preliminary data.</text>
</comment>
<dbReference type="PANTHER" id="PTHR45708">
    <property type="entry name" value="ENDOCHITINASE"/>
    <property type="match status" value="1"/>
</dbReference>
<evidence type="ECO:0000256" key="9">
    <source>
        <dbReference type="RuleBase" id="RU004453"/>
    </source>
</evidence>
<reference evidence="12 13" key="1">
    <citation type="submission" date="2019-12" db="EMBL/GenBank/DDBJ databases">
        <authorList>
            <person name="Floudas D."/>
            <person name="Bentzer J."/>
            <person name="Ahren D."/>
            <person name="Johansson T."/>
            <person name="Persson P."/>
            <person name="Tunlid A."/>
        </authorList>
    </citation>
    <scope>NUCLEOTIDE SEQUENCE [LARGE SCALE GENOMIC DNA]</scope>
    <source>
        <strain evidence="12 13">CBS 102.39</strain>
    </source>
</reference>
<evidence type="ECO:0000256" key="1">
    <source>
        <dbReference type="ARBA" id="ARBA00000822"/>
    </source>
</evidence>
<sequence length="333" mass="35181">MVKVSMKAALSLLVGALSFAPVNSIPLEASSHNMSDVALKFVSDAKNAVPAAPHFVIYSDAPVSGQTGPPPVSQIQGFNVFALSFLLTRGAFDKALEWTQLSASQRSTIKAQYAAAGIKLIVSVFGATDAPTTNGADPIATANTMAAWVKQFNLDGIDVDYEDFDAINAGDGKAEAWVASFTKQLRTQLPQGTFLLTHAPVAPWFSPGRFGGGAYLKIHSTVGSLIDWYNVQFYNQGTNEYTTCSGLLTASSSTWPQSSLFQIAANGVPLSKLVIGKPATSGDASNGFISTSTLATCVNQAKNQGWNAGVMVWEFPDAAASWIKAVRAQAFPE</sequence>
<keyword evidence="5" id="KW-0119">Carbohydrate metabolism</keyword>
<evidence type="ECO:0000313" key="12">
    <source>
        <dbReference type="EMBL" id="KAF4610520.1"/>
    </source>
</evidence>
<keyword evidence="13" id="KW-1185">Reference proteome</keyword>
<dbReference type="InterPro" id="IPR001579">
    <property type="entry name" value="Glyco_hydro_18_chit_AS"/>
</dbReference>
<dbReference type="Gene3D" id="3.20.20.80">
    <property type="entry name" value="Glycosidases"/>
    <property type="match status" value="1"/>
</dbReference>
<accession>A0A8H4QG64</accession>
<protein>
    <recommendedName>
        <fullName evidence="2">chitinase</fullName>
        <ecNumber evidence="2">3.2.1.14</ecNumber>
    </recommendedName>
</protein>
<proteinExistence type="inferred from homology"/>
<name>A0A8H4QG64_9AGAR</name>
<comment type="similarity">
    <text evidence="9">Belongs to the glycosyl hydrolase 18 family.</text>
</comment>
<evidence type="ECO:0000256" key="4">
    <source>
        <dbReference type="ARBA" id="ARBA00023024"/>
    </source>
</evidence>
<evidence type="ECO:0000313" key="13">
    <source>
        <dbReference type="Proteomes" id="UP000521872"/>
    </source>
</evidence>
<dbReference type="GO" id="GO:0000272">
    <property type="term" value="P:polysaccharide catabolic process"/>
    <property type="evidence" value="ECO:0007669"/>
    <property type="project" value="UniProtKB-KW"/>
</dbReference>
<evidence type="ECO:0000259" key="11">
    <source>
        <dbReference type="PROSITE" id="PS51910"/>
    </source>
</evidence>
<feature type="chain" id="PRO_5033994421" description="chitinase" evidence="10">
    <location>
        <begin position="25"/>
        <end position="333"/>
    </location>
</feature>
<dbReference type="AlphaFoldDB" id="A0A8H4QG64"/>
<dbReference type="PANTHER" id="PTHR45708:SF49">
    <property type="entry name" value="ENDOCHITINASE"/>
    <property type="match status" value="1"/>
</dbReference>
<keyword evidence="10" id="KW-0732">Signal</keyword>
<keyword evidence="6 8" id="KW-0326">Glycosidase</keyword>
<organism evidence="12 13">
    <name type="scientific">Agrocybe pediades</name>
    <dbReference type="NCBI Taxonomy" id="84607"/>
    <lineage>
        <taxon>Eukaryota</taxon>
        <taxon>Fungi</taxon>
        <taxon>Dikarya</taxon>
        <taxon>Basidiomycota</taxon>
        <taxon>Agaricomycotina</taxon>
        <taxon>Agaricomycetes</taxon>
        <taxon>Agaricomycetidae</taxon>
        <taxon>Agaricales</taxon>
        <taxon>Agaricineae</taxon>
        <taxon>Strophariaceae</taxon>
        <taxon>Agrocybe</taxon>
    </lineage>
</organism>
<keyword evidence="3 8" id="KW-0378">Hydrolase</keyword>
<feature type="signal peptide" evidence="10">
    <location>
        <begin position="1"/>
        <end position="24"/>
    </location>
</feature>
<evidence type="ECO:0000256" key="6">
    <source>
        <dbReference type="ARBA" id="ARBA00023295"/>
    </source>
</evidence>
<dbReference type="Proteomes" id="UP000521872">
    <property type="component" value="Unassembled WGS sequence"/>
</dbReference>
<dbReference type="CDD" id="cd00598">
    <property type="entry name" value="GH18_chitinase-like"/>
    <property type="match status" value="1"/>
</dbReference>
<evidence type="ECO:0000256" key="2">
    <source>
        <dbReference type="ARBA" id="ARBA00012729"/>
    </source>
</evidence>
<dbReference type="EC" id="3.2.1.14" evidence="2"/>
<evidence type="ECO:0000256" key="5">
    <source>
        <dbReference type="ARBA" id="ARBA00023277"/>
    </source>
</evidence>
<dbReference type="InterPro" id="IPR001223">
    <property type="entry name" value="Glyco_hydro18_cat"/>
</dbReference>
<dbReference type="PROSITE" id="PS51910">
    <property type="entry name" value="GH18_2"/>
    <property type="match status" value="1"/>
</dbReference>
<dbReference type="InterPro" id="IPR050542">
    <property type="entry name" value="Glycosyl_Hydrlase18_Chitinase"/>
</dbReference>
<dbReference type="Pfam" id="PF00704">
    <property type="entry name" value="Glyco_hydro_18"/>
    <property type="match status" value="1"/>
</dbReference>
<evidence type="ECO:0000256" key="7">
    <source>
        <dbReference type="ARBA" id="ARBA00023326"/>
    </source>
</evidence>
<evidence type="ECO:0000256" key="10">
    <source>
        <dbReference type="SAM" id="SignalP"/>
    </source>
</evidence>
<dbReference type="PROSITE" id="PS01095">
    <property type="entry name" value="GH18_1"/>
    <property type="match status" value="1"/>
</dbReference>